<reference evidence="2" key="1">
    <citation type="journal article" date="2020" name="Nature">
        <title>Giant virus diversity and host interactions through global metagenomics.</title>
        <authorList>
            <person name="Schulz F."/>
            <person name="Roux S."/>
            <person name="Paez-Espino D."/>
            <person name="Jungbluth S."/>
            <person name="Walsh D.A."/>
            <person name="Denef V.J."/>
            <person name="McMahon K.D."/>
            <person name="Konstantinidis K.T."/>
            <person name="Eloe-Fadrosh E.A."/>
            <person name="Kyrpides N.C."/>
            <person name="Woyke T."/>
        </authorList>
    </citation>
    <scope>NUCLEOTIDE SEQUENCE</scope>
    <source>
        <strain evidence="2">GVMAG-M-3300023174-116</strain>
    </source>
</reference>
<evidence type="ECO:0000313" key="2">
    <source>
        <dbReference type="EMBL" id="QHT11416.1"/>
    </source>
</evidence>
<feature type="transmembrane region" description="Helical" evidence="1">
    <location>
        <begin position="36"/>
        <end position="54"/>
    </location>
</feature>
<protein>
    <submittedName>
        <fullName evidence="2">Uncharacterized protein</fullName>
    </submittedName>
</protein>
<keyword evidence="1" id="KW-0812">Transmembrane</keyword>
<dbReference type="EMBL" id="MN739534">
    <property type="protein sequence ID" value="QHT11416.1"/>
    <property type="molecule type" value="Genomic_DNA"/>
</dbReference>
<sequence length="118" mass="13588">MSIVRLGMKYVNILHILVIGAALVYIGYFQDKSFKPIYYVLGVLGLAIILFVPFPTLEFTNLRNILYIIHYIIFIPGFIALAYFGLQKKLTKETYTALGFVGAFIIIYHLYKLITRLM</sequence>
<evidence type="ECO:0000256" key="1">
    <source>
        <dbReference type="SAM" id="Phobius"/>
    </source>
</evidence>
<organism evidence="2">
    <name type="scientific">viral metagenome</name>
    <dbReference type="NCBI Taxonomy" id="1070528"/>
    <lineage>
        <taxon>unclassified sequences</taxon>
        <taxon>metagenomes</taxon>
        <taxon>organismal metagenomes</taxon>
    </lineage>
</organism>
<proteinExistence type="predicted"/>
<feature type="transmembrane region" description="Helical" evidence="1">
    <location>
        <begin position="97"/>
        <end position="114"/>
    </location>
</feature>
<feature type="transmembrane region" description="Helical" evidence="1">
    <location>
        <begin position="12"/>
        <end position="30"/>
    </location>
</feature>
<keyword evidence="1" id="KW-0472">Membrane</keyword>
<keyword evidence="1" id="KW-1133">Transmembrane helix</keyword>
<name>A0A6C0D2Y0_9ZZZZ</name>
<feature type="transmembrane region" description="Helical" evidence="1">
    <location>
        <begin position="66"/>
        <end position="85"/>
    </location>
</feature>
<accession>A0A6C0D2Y0</accession>
<dbReference type="AlphaFoldDB" id="A0A6C0D2Y0"/>